<feature type="transmembrane region" description="Helical" evidence="14">
    <location>
        <begin position="174"/>
        <end position="192"/>
    </location>
</feature>
<evidence type="ECO:0000313" key="18">
    <source>
        <dbReference type="Proteomes" id="UP001519272"/>
    </source>
</evidence>
<evidence type="ECO:0000256" key="12">
    <source>
        <dbReference type="ARBA" id="ARBA00023012"/>
    </source>
</evidence>
<name>A0ABS4FPZ5_9BACL</name>
<evidence type="ECO:0000256" key="11">
    <source>
        <dbReference type="ARBA" id="ARBA00022989"/>
    </source>
</evidence>
<keyword evidence="10" id="KW-0067">ATP-binding</keyword>
<keyword evidence="13 14" id="KW-0472">Membrane</keyword>
<feature type="transmembrane region" description="Helical" evidence="14">
    <location>
        <begin position="6"/>
        <end position="28"/>
    </location>
</feature>
<evidence type="ECO:0000256" key="2">
    <source>
        <dbReference type="ARBA" id="ARBA00004651"/>
    </source>
</evidence>
<dbReference type="InterPro" id="IPR036890">
    <property type="entry name" value="HATPase_C_sf"/>
</dbReference>
<evidence type="ECO:0000259" key="16">
    <source>
        <dbReference type="PROSITE" id="PS50885"/>
    </source>
</evidence>
<evidence type="ECO:0000256" key="13">
    <source>
        <dbReference type="ARBA" id="ARBA00023136"/>
    </source>
</evidence>
<organism evidence="17 18">
    <name type="scientific">Paenibacillus turicensis</name>
    <dbReference type="NCBI Taxonomy" id="160487"/>
    <lineage>
        <taxon>Bacteria</taxon>
        <taxon>Bacillati</taxon>
        <taxon>Bacillota</taxon>
        <taxon>Bacilli</taxon>
        <taxon>Bacillales</taxon>
        <taxon>Paenibacillaceae</taxon>
        <taxon>Paenibacillus</taxon>
    </lineage>
</organism>
<gene>
    <name evidence="17" type="ORF">J2Z32_001269</name>
</gene>
<dbReference type="InterPro" id="IPR004358">
    <property type="entry name" value="Sig_transdc_His_kin-like_C"/>
</dbReference>
<evidence type="ECO:0000256" key="14">
    <source>
        <dbReference type="SAM" id="Phobius"/>
    </source>
</evidence>
<dbReference type="Proteomes" id="UP001519272">
    <property type="component" value="Unassembled WGS sequence"/>
</dbReference>
<comment type="caution">
    <text evidence="17">The sequence shown here is derived from an EMBL/GenBank/DDBJ whole genome shotgun (WGS) entry which is preliminary data.</text>
</comment>
<dbReference type="CDD" id="cd00075">
    <property type="entry name" value="HATPase"/>
    <property type="match status" value="1"/>
</dbReference>
<keyword evidence="5" id="KW-0597">Phosphoprotein</keyword>
<dbReference type="PROSITE" id="PS50109">
    <property type="entry name" value="HIS_KIN"/>
    <property type="match status" value="1"/>
</dbReference>
<dbReference type="GO" id="GO:0016301">
    <property type="term" value="F:kinase activity"/>
    <property type="evidence" value="ECO:0007669"/>
    <property type="project" value="UniProtKB-KW"/>
</dbReference>
<evidence type="ECO:0000256" key="7">
    <source>
        <dbReference type="ARBA" id="ARBA00022692"/>
    </source>
</evidence>
<dbReference type="Gene3D" id="3.30.565.10">
    <property type="entry name" value="Histidine kinase-like ATPase, C-terminal domain"/>
    <property type="match status" value="1"/>
</dbReference>
<dbReference type="SMART" id="SM00304">
    <property type="entry name" value="HAMP"/>
    <property type="match status" value="1"/>
</dbReference>
<dbReference type="Gene3D" id="1.10.287.130">
    <property type="match status" value="1"/>
</dbReference>
<dbReference type="PANTHER" id="PTHR45528">
    <property type="entry name" value="SENSOR HISTIDINE KINASE CPXA"/>
    <property type="match status" value="1"/>
</dbReference>
<dbReference type="InterPro" id="IPR050398">
    <property type="entry name" value="HssS/ArlS-like"/>
</dbReference>
<evidence type="ECO:0000256" key="5">
    <source>
        <dbReference type="ARBA" id="ARBA00022553"/>
    </source>
</evidence>
<keyword evidence="9 17" id="KW-0418">Kinase</keyword>
<evidence type="ECO:0000256" key="6">
    <source>
        <dbReference type="ARBA" id="ARBA00022679"/>
    </source>
</evidence>
<dbReference type="InterPro" id="IPR003661">
    <property type="entry name" value="HisK_dim/P_dom"/>
</dbReference>
<dbReference type="InterPro" id="IPR003660">
    <property type="entry name" value="HAMP_dom"/>
</dbReference>
<dbReference type="PANTHER" id="PTHR45528:SF1">
    <property type="entry name" value="SENSOR HISTIDINE KINASE CPXA"/>
    <property type="match status" value="1"/>
</dbReference>
<evidence type="ECO:0000256" key="8">
    <source>
        <dbReference type="ARBA" id="ARBA00022741"/>
    </source>
</evidence>
<reference evidence="17 18" key="1">
    <citation type="submission" date="2021-03" db="EMBL/GenBank/DDBJ databases">
        <title>Genomic Encyclopedia of Type Strains, Phase IV (KMG-IV): sequencing the most valuable type-strain genomes for metagenomic binning, comparative biology and taxonomic classification.</title>
        <authorList>
            <person name="Goeker M."/>
        </authorList>
    </citation>
    <scope>NUCLEOTIDE SEQUENCE [LARGE SCALE GENOMIC DNA]</scope>
    <source>
        <strain evidence="17 18">DSM 14349</strain>
    </source>
</reference>
<dbReference type="CDD" id="cd00082">
    <property type="entry name" value="HisKA"/>
    <property type="match status" value="1"/>
</dbReference>
<dbReference type="Pfam" id="PF00512">
    <property type="entry name" value="HisKA"/>
    <property type="match status" value="1"/>
</dbReference>
<dbReference type="SUPFAM" id="SSF47384">
    <property type="entry name" value="Homodimeric domain of signal transducing histidine kinase"/>
    <property type="match status" value="1"/>
</dbReference>
<dbReference type="SMART" id="SM00388">
    <property type="entry name" value="HisKA"/>
    <property type="match status" value="1"/>
</dbReference>
<comment type="subcellular location">
    <subcellularLocation>
        <location evidence="2">Cell membrane</location>
        <topology evidence="2">Multi-pass membrane protein</topology>
    </subcellularLocation>
</comment>
<dbReference type="Pfam" id="PF00672">
    <property type="entry name" value="HAMP"/>
    <property type="match status" value="1"/>
</dbReference>
<feature type="domain" description="Histidine kinase" evidence="15">
    <location>
        <begin position="268"/>
        <end position="485"/>
    </location>
</feature>
<keyword evidence="11 14" id="KW-1133">Transmembrane helix</keyword>
<keyword evidence="6" id="KW-0808">Transferase</keyword>
<sequence>MRWTIQFKMVVLFSVIIFIGFVAMLIAFNQLSEKNIYREVDEDMVQSKVNLDIAINQYFLLLNKRINENSIENEVNEIEKQIGISVGGVVNVYRPDSSSFKYSKGDNKHAMIYREDLEAAAKAKVAYSTTMNNGHVTARLSVPLLEDGKVIAIVSLEKDYSGLLLQHTKFQDTITLFAIVIFIFVFLGSVFISSRITKPIRVLTQHAKLVGQGSLNGDIQVHTRDEIGQLAGSYSNMIQHIKTQIDVIQHERDEVKQVQERSKVFFDNVTHELKTPLTTILGYAQILRDNGFSDQAFFEKGLNYIINESRRLNTMVVDILERSASAAPGHTFRFETIDVSSILQETCDDMSIKAAKYNITVVTEIEGPLFLMGDAHKLKEAFINVLDNSIKYGYVNSLIEVSAFRLGNEIVIRIQDQGEGIREEALERIFEPFYRENDVNREEKGSAGLGLSIVRNTIEQHGGKVKMASILNRGSEVRMTLPERR</sequence>
<evidence type="ECO:0000259" key="15">
    <source>
        <dbReference type="PROSITE" id="PS50109"/>
    </source>
</evidence>
<accession>A0ABS4FPZ5</accession>
<dbReference type="SUPFAM" id="SSF55874">
    <property type="entry name" value="ATPase domain of HSP90 chaperone/DNA topoisomerase II/histidine kinase"/>
    <property type="match status" value="1"/>
</dbReference>
<dbReference type="EMBL" id="JAGGKG010000004">
    <property type="protein sequence ID" value="MBP1904646.1"/>
    <property type="molecule type" value="Genomic_DNA"/>
</dbReference>
<dbReference type="SUPFAM" id="SSF158472">
    <property type="entry name" value="HAMP domain-like"/>
    <property type="match status" value="1"/>
</dbReference>
<feature type="domain" description="HAMP" evidence="16">
    <location>
        <begin position="194"/>
        <end position="246"/>
    </location>
</feature>
<dbReference type="PRINTS" id="PR00344">
    <property type="entry name" value="BCTRLSENSOR"/>
</dbReference>
<keyword evidence="18" id="KW-1185">Reference proteome</keyword>
<dbReference type="EC" id="2.7.13.3" evidence="3"/>
<dbReference type="InterPro" id="IPR005467">
    <property type="entry name" value="His_kinase_dom"/>
</dbReference>
<evidence type="ECO:0000256" key="10">
    <source>
        <dbReference type="ARBA" id="ARBA00022840"/>
    </source>
</evidence>
<keyword evidence="12" id="KW-0902">Two-component regulatory system</keyword>
<evidence type="ECO:0000313" key="17">
    <source>
        <dbReference type="EMBL" id="MBP1904646.1"/>
    </source>
</evidence>
<keyword evidence="4" id="KW-1003">Cell membrane</keyword>
<proteinExistence type="predicted"/>
<dbReference type="CDD" id="cd06225">
    <property type="entry name" value="HAMP"/>
    <property type="match status" value="1"/>
</dbReference>
<protein>
    <recommendedName>
        <fullName evidence="3">histidine kinase</fullName>
        <ecNumber evidence="3">2.7.13.3</ecNumber>
    </recommendedName>
</protein>
<dbReference type="RefSeq" id="WP_210088315.1">
    <property type="nucleotide sequence ID" value="NZ_JAGGKG010000004.1"/>
</dbReference>
<dbReference type="InterPro" id="IPR003594">
    <property type="entry name" value="HATPase_dom"/>
</dbReference>
<comment type="catalytic activity">
    <reaction evidence="1">
        <text>ATP + protein L-histidine = ADP + protein N-phospho-L-histidine.</text>
        <dbReference type="EC" id="2.7.13.3"/>
    </reaction>
</comment>
<evidence type="ECO:0000256" key="4">
    <source>
        <dbReference type="ARBA" id="ARBA00022475"/>
    </source>
</evidence>
<dbReference type="PROSITE" id="PS50885">
    <property type="entry name" value="HAMP"/>
    <property type="match status" value="1"/>
</dbReference>
<evidence type="ECO:0000256" key="1">
    <source>
        <dbReference type="ARBA" id="ARBA00000085"/>
    </source>
</evidence>
<dbReference type="SMART" id="SM00387">
    <property type="entry name" value="HATPase_c"/>
    <property type="match status" value="1"/>
</dbReference>
<dbReference type="InterPro" id="IPR036097">
    <property type="entry name" value="HisK_dim/P_sf"/>
</dbReference>
<evidence type="ECO:0000256" key="9">
    <source>
        <dbReference type="ARBA" id="ARBA00022777"/>
    </source>
</evidence>
<keyword evidence="7 14" id="KW-0812">Transmembrane</keyword>
<evidence type="ECO:0000256" key="3">
    <source>
        <dbReference type="ARBA" id="ARBA00012438"/>
    </source>
</evidence>
<dbReference type="Gene3D" id="6.10.340.10">
    <property type="match status" value="1"/>
</dbReference>
<dbReference type="Pfam" id="PF02518">
    <property type="entry name" value="HATPase_c"/>
    <property type="match status" value="1"/>
</dbReference>
<keyword evidence="8" id="KW-0547">Nucleotide-binding</keyword>